<dbReference type="Proteomes" id="UP000192536">
    <property type="component" value="Unassembled WGS sequence"/>
</dbReference>
<feature type="transmembrane region" description="Helical" evidence="1">
    <location>
        <begin position="89"/>
        <end position="109"/>
    </location>
</feature>
<proteinExistence type="predicted"/>
<organism evidence="2 3">
    <name type="scientific">Rouxiella badensis</name>
    <dbReference type="NCBI Taxonomy" id="1646377"/>
    <lineage>
        <taxon>Bacteria</taxon>
        <taxon>Pseudomonadati</taxon>
        <taxon>Pseudomonadota</taxon>
        <taxon>Gammaproteobacteria</taxon>
        <taxon>Enterobacterales</taxon>
        <taxon>Yersiniaceae</taxon>
        <taxon>Rouxiella</taxon>
    </lineage>
</organism>
<feature type="transmembrane region" description="Helical" evidence="1">
    <location>
        <begin position="62"/>
        <end position="82"/>
    </location>
</feature>
<feature type="transmembrane region" description="Helical" evidence="1">
    <location>
        <begin position="181"/>
        <end position="199"/>
    </location>
</feature>
<comment type="caution">
    <text evidence="2">The sequence shown here is derived from an EMBL/GenBank/DDBJ whole genome shotgun (WGS) entry which is preliminary data.</text>
</comment>
<gene>
    <name evidence="2" type="ORF">BS640_09655</name>
</gene>
<dbReference type="STRING" id="1646377.BS640_09655"/>
<keyword evidence="1" id="KW-1133">Transmembrane helix</keyword>
<feature type="transmembrane region" description="Helical" evidence="1">
    <location>
        <begin position="152"/>
        <end position="175"/>
    </location>
</feature>
<accession>A0A1X0WFW9</accession>
<keyword evidence="1" id="KW-0812">Transmembrane</keyword>
<evidence type="ECO:0000313" key="3">
    <source>
        <dbReference type="Proteomes" id="UP000192536"/>
    </source>
</evidence>
<evidence type="ECO:0008006" key="4">
    <source>
        <dbReference type="Google" id="ProtNLM"/>
    </source>
</evidence>
<keyword evidence="1" id="KW-0472">Membrane</keyword>
<evidence type="ECO:0000313" key="2">
    <source>
        <dbReference type="EMBL" id="ORJ25680.1"/>
    </source>
</evidence>
<evidence type="ECO:0000256" key="1">
    <source>
        <dbReference type="SAM" id="Phobius"/>
    </source>
</evidence>
<dbReference type="InterPro" id="IPR009339">
    <property type="entry name" value="DUF998"/>
</dbReference>
<name>A0A1X0WFW9_9GAMM</name>
<sequence>MQMSQIQQRVGALCFSLGGVQYLLAEWVSAAGWHSPAYSYSQNYISDLGIPLRSPLHSIMNGGFALEGGLFFIACCLLLPLFNGSGRWLFLLCGLLHGAGGVMIALFHSGSAGKGVTPHEIGAVLAIAGGNLCLITVGWMMHARPGFTAYAWLSLSLGCLGLACMAAITAALFPIGIIERASVYPITLWQILTGVFLLTRSSAVKR</sequence>
<dbReference type="EMBL" id="MRWE01000013">
    <property type="protein sequence ID" value="ORJ25680.1"/>
    <property type="molecule type" value="Genomic_DNA"/>
</dbReference>
<keyword evidence="3" id="KW-1185">Reference proteome</keyword>
<feature type="transmembrane region" description="Helical" evidence="1">
    <location>
        <begin position="121"/>
        <end position="140"/>
    </location>
</feature>
<reference evidence="2 3" key="1">
    <citation type="journal article" date="2017" name="Int. J. Syst. Evol. Microbiol.">
        <title>Rouxiella badensis sp. nov. and Rouxiella silvae sp. nov. isolated from peat bog soil in Germany and emendation of the genus description.</title>
        <authorList>
            <person name="Le Fleche-Mateos A."/>
            <person name="Kugler J.H."/>
            <person name="Hansen S.H."/>
            <person name="Syldatk C."/>
            <person name="Hausmann R."/>
            <person name="Lomprez F."/>
            <person name="Vandenbogaert M."/>
            <person name="Manuguerra J.C."/>
            <person name="Grimont P.A."/>
        </authorList>
    </citation>
    <scope>NUCLEOTIDE SEQUENCE [LARGE SCALE GENOMIC DNA]</scope>
    <source>
        <strain evidence="2 3">DSM 100043</strain>
    </source>
</reference>
<dbReference type="Pfam" id="PF06197">
    <property type="entry name" value="DUF998"/>
    <property type="match status" value="1"/>
</dbReference>
<dbReference type="AlphaFoldDB" id="A0A1X0WFW9"/>
<protein>
    <recommendedName>
        <fullName evidence="4">DUF998 domain-containing protein</fullName>
    </recommendedName>
</protein>